<dbReference type="Proteomes" id="UP000077154">
    <property type="component" value="Unassembled WGS sequence"/>
</dbReference>
<dbReference type="OrthoDB" id="2831558at2759"/>
<dbReference type="VEuPathDB" id="FungiDB:GMDG_02356"/>
<protein>
    <submittedName>
        <fullName evidence="2">Phosphotransferase enzyme</fullName>
    </submittedName>
</protein>
<reference evidence="2" key="1">
    <citation type="submission" date="2016-03" db="EMBL/GenBank/DDBJ databases">
        <title>Updated assembly of Pseudogymnoascus destructans, the fungus causing white-nose syndrome of bats.</title>
        <authorList>
            <person name="Palmer J.M."/>
            <person name="Drees K.P."/>
            <person name="Foster J.T."/>
            <person name="Lindner D.L."/>
        </authorList>
    </citation>
    <scope>NUCLEOTIDE SEQUENCE [LARGE SCALE GENOMIC DNA]</scope>
    <source>
        <strain evidence="2">20631-21</strain>
    </source>
</reference>
<dbReference type="eggNOG" id="ENOG502QV1E">
    <property type="taxonomic scope" value="Eukaryota"/>
</dbReference>
<accession>A0A177A5E9</accession>
<dbReference type="EMBL" id="KV441404">
    <property type="protein sequence ID" value="OAF56471.1"/>
    <property type="molecule type" value="Genomic_DNA"/>
</dbReference>
<dbReference type="PANTHER" id="PTHR36091:SF2">
    <property type="entry name" value="AMINOGLYCOSIDE PHOSPHOTRANSFERASE DOMAIN-CONTAINING PROTEIN"/>
    <property type="match status" value="1"/>
</dbReference>
<dbReference type="GO" id="GO:0016740">
    <property type="term" value="F:transferase activity"/>
    <property type="evidence" value="ECO:0007669"/>
    <property type="project" value="UniProtKB-KW"/>
</dbReference>
<dbReference type="GeneID" id="36289802"/>
<dbReference type="PANTHER" id="PTHR36091">
    <property type="entry name" value="ALTERED INHERITANCE OF MITOCHONDRIA PROTEIN 9, MITOCHONDRIAL"/>
    <property type="match status" value="1"/>
</dbReference>
<evidence type="ECO:0000313" key="2">
    <source>
        <dbReference type="EMBL" id="OAF56471.1"/>
    </source>
</evidence>
<dbReference type="GO" id="GO:0005739">
    <property type="term" value="C:mitochondrion"/>
    <property type="evidence" value="ECO:0007669"/>
    <property type="project" value="TreeGrafter"/>
</dbReference>
<feature type="region of interest" description="Disordered" evidence="1">
    <location>
        <begin position="118"/>
        <end position="139"/>
    </location>
</feature>
<sequence length="320" mass="36545">MSYVKLERKLFSLRIDAFGSLYCKENLPPHLQADIYAPDTPDGSGDAERFCVGSTADYMFWRGKRAGVELDRGPSHGEIAPEAYTELLNDYLTLHSHLLPKSRDNLLNRPTLRHPDLNPTNIFVSDECKNPDPPPPKDYAAPSLPENYASLNPEEKEYADELHRRRMLFYLYMIFNGKDNKDHLAAMRTPLLAQRQHPTSARESSGPAILSRCKGRCVVDGWGLLALEGHGRVECPVSFAAEKSGAFYEKNWFKGNILVEYRREQVLGGVSWDGWVRNEVFEEVVEKNQALKKKWHEMGEDDGDRALVEGFWPFDDREVE</sequence>
<gene>
    <name evidence="2" type="primary">AIM9_2</name>
    <name evidence="2" type="ORF">VC83_06746</name>
</gene>
<keyword evidence="2" id="KW-0808">Transferase</keyword>
<organism evidence="2">
    <name type="scientific">Pseudogymnoascus destructans</name>
    <dbReference type="NCBI Taxonomy" id="655981"/>
    <lineage>
        <taxon>Eukaryota</taxon>
        <taxon>Fungi</taxon>
        <taxon>Dikarya</taxon>
        <taxon>Ascomycota</taxon>
        <taxon>Pezizomycotina</taxon>
        <taxon>Leotiomycetes</taxon>
        <taxon>Thelebolales</taxon>
        <taxon>Thelebolaceae</taxon>
        <taxon>Pseudogymnoascus</taxon>
    </lineage>
</organism>
<proteinExistence type="predicted"/>
<evidence type="ECO:0000256" key="1">
    <source>
        <dbReference type="SAM" id="MobiDB-lite"/>
    </source>
</evidence>
<dbReference type="InterPro" id="IPR051035">
    <property type="entry name" value="Mito_inheritance_9"/>
</dbReference>
<dbReference type="RefSeq" id="XP_024321765.1">
    <property type="nucleotide sequence ID" value="XM_024470335.1"/>
</dbReference>
<name>A0A177A5E9_9PEZI</name>
<dbReference type="AlphaFoldDB" id="A0A177A5E9"/>